<reference evidence="2 3" key="1">
    <citation type="submission" date="2017-03" db="EMBL/GenBank/DDBJ databases">
        <title>Genome sequence of Sphingomonas dokdonensis DSM 21029.</title>
        <authorList>
            <person name="Poehlein A."/>
            <person name="Wuebbeler J.H."/>
            <person name="Steinbuechel A."/>
            <person name="Daniel R."/>
        </authorList>
    </citation>
    <scope>NUCLEOTIDE SEQUENCE [LARGE SCALE GENOMIC DNA]</scope>
    <source>
        <strain evidence="2 3">DSM 21029</strain>
    </source>
</reference>
<dbReference type="AlphaFoldDB" id="A0A245ZV12"/>
<comment type="caution">
    <text evidence="2">The sequence shown here is derived from an EMBL/GenBank/DDBJ whole genome shotgun (WGS) entry which is preliminary data.</text>
</comment>
<keyword evidence="1" id="KW-0732">Signal</keyword>
<dbReference type="EMBL" id="NBBI01000001">
    <property type="protein sequence ID" value="OWK33571.1"/>
    <property type="molecule type" value="Genomic_DNA"/>
</dbReference>
<evidence type="ECO:0008006" key="4">
    <source>
        <dbReference type="Google" id="ProtNLM"/>
    </source>
</evidence>
<accession>A0A245ZV12</accession>
<sequence length="86" mass="8950">MKHLILMSLAALTVAAPAAAQSQDAMATQDKMASDHMAPKMTAAQARTAKRCMSLSAAAKAKDAACRKLAHAQPDAMMAEDAMAPH</sequence>
<proteinExistence type="predicted"/>
<evidence type="ECO:0000313" key="3">
    <source>
        <dbReference type="Proteomes" id="UP000197290"/>
    </source>
</evidence>
<name>A0A245ZV12_9SPHN</name>
<evidence type="ECO:0000313" key="2">
    <source>
        <dbReference type="EMBL" id="OWK33571.1"/>
    </source>
</evidence>
<organism evidence="2 3">
    <name type="scientific">Sphingomonas dokdonensis</name>
    <dbReference type="NCBI Taxonomy" id="344880"/>
    <lineage>
        <taxon>Bacteria</taxon>
        <taxon>Pseudomonadati</taxon>
        <taxon>Pseudomonadota</taxon>
        <taxon>Alphaproteobacteria</taxon>
        <taxon>Sphingomonadales</taxon>
        <taxon>Sphingomonadaceae</taxon>
        <taxon>Sphingomonas</taxon>
    </lineage>
</organism>
<dbReference type="Proteomes" id="UP000197290">
    <property type="component" value="Unassembled WGS sequence"/>
</dbReference>
<feature type="chain" id="PRO_5012421977" description="Pentapeptide MXKDX repeat protein" evidence="1">
    <location>
        <begin position="21"/>
        <end position="86"/>
    </location>
</feature>
<feature type="signal peptide" evidence="1">
    <location>
        <begin position="1"/>
        <end position="20"/>
    </location>
</feature>
<protein>
    <recommendedName>
        <fullName evidence="4">Pentapeptide MXKDX repeat protein</fullName>
    </recommendedName>
</protein>
<dbReference type="RefSeq" id="WP_088365802.1">
    <property type="nucleotide sequence ID" value="NZ_NBBI01000001.1"/>
</dbReference>
<evidence type="ECO:0000256" key="1">
    <source>
        <dbReference type="SAM" id="SignalP"/>
    </source>
</evidence>
<gene>
    <name evidence="2" type="ORF">SPDO_04520</name>
</gene>
<keyword evidence="3" id="KW-1185">Reference proteome</keyword>